<dbReference type="InterPro" id="IPR055530">
    <property type="entry name" value="DUF7104"/>
</dbReference>
<dbReference type="Gene3D" id="3.40.50.300">
    <property type="entry name" value="P-loop containing nucleotide triphosphate hydrolases"/>
    <property type="match status" value="1"/>
</dbReference>
<evidence type="ECO:0000256" key="1">
    <source>
        <dbReference type="ARBA" id="ARBA00022737"/>
    </source>
</evidence>
<reference evidence="4 5" key="1">
    <citation type="journal article" date="2012" name="PLoS Pathog.">
        <title>Diverse lifestyles and strategies of plant pathogenesis encoded in the genomes of eighteen Dothideomycetes fungi.</title>
        <authorList>
            <person name="Ohm R.A."/>
            <person name="Feau N."/>
            <person name="Henrissat B."/>
            <person name="Schoch C.L."/>
            <person name="Horwitz B.A."/>
            <person name="Barry K.W."/>
            <person name="Condon B.J."/>
            <person name="Copeland A.C."/>
            <person name="Dhillon B."/>
            <person name="Glaser F."/>
            <person name="Hesse C.N."/>
            <person name="Kosti I."/>
            <person name="LaButti K."/>
            <person name="Lindquist E.A."/>
            <person name="Lucas S."/>
            <person name="Salamov A.A."/>
            <person name="Bradshaw R.E."/>
            <person name="Ciuffetti L."/>
            <person name="Hamelin R.C."/>
            <person name="Kema G.H.J."/>
            <person name="Lawrence C."/>
            <person name="Scott J.A."/>
            <person name="Spatafora J.W."/>
            <person name="Turgeon B.G."/>
            <person name="de Wit P.J.G.M."/>
            <person name="Zhong S."/>
            <person name="Goodwin S.B."/>
            <person name="Grigoriev I.V."/>
        </authorList>
    </citation>
    <scope>NUCLEOTIDE SEQUENCE [LARGE SCALE GENOMIC DNA]</scope>
    <source>
        <strain evidence="5">28A</strain>
    </source>
</reference>
<proteinExistence type="predicted"/>
<dbReference type="RefSeq" id="XP_008022481.1">
    <property type="nucleotide sequence ID" value="XM_008024290.1"/>
</dbReference>
<dbReference type="eggNOG" id="ENOG502SIMU">
    <property type="taxonomic scope" value="Eukaryota"/>
</dbReference>
<feature type="domain" description="NWD NACHT-NTPase N-terminal" evidence="2">
    <location>
        <begin position="64"/>
        <end position="213"/>
    </location>
</feature>
<dbReference type="EMBL" id="KB908504">
    <property type="protein sequence ID" value="EOA89841.1"/>
    <property type="molecule type" value="Genomic_DNA"/>
</dbReference>
<dbReference type="Proteomes" id="UP000016935">
    <property type="component" value="Unassembled WGS sequence"/>
</dbReference>
<organism evidence="4 5">
    <name type="scientific">Exserohilum turcicum (strain 28A)</name>
    <name type="common">Northern leaf blight fungus</name>
    <name type="synonym">Setosphaeria turcica</name>
    <dbReference type="NCBI Taxonomy" id="671987"/>
    <lineage>
        <taxon>Eukaryota</taxon>
        <taxon>Fungi</taxon>
        <taxon>Dikarya</taxon>
        <taxon>Ascomycota</taxon>
        <taxon>Pezizomycotina</taxon>
        <taxon>Dothideomycetes</taxon>
        <taxon>Pleosporomycetidae</taxon>
        <taxon>Pleosporales</taxon>
        <taxon>Pleosporineae</taxon>
        <taxon>Pleosporaceae</taxon>
        <taxon>Exserohilum</taxon>
    </lineage>
</organism>
<dbReference type="PANTHER" id="PTHR10039:SF16">
    <property type="entry name" value="GPI INOSITOL-DEACYLASE"/>
    <property type="match status" value="1"/>
</dbReference>
<evidence type="ECO:0000259" key="2">
    <source>
        <dbReference type="Pfam" id="PF17100"/>
    </source>
</evidence>
<dbReference type="PANTHER" id="PTHR10039">
    <property type="entry name" value="AMELOGENIN"/>
    <property type="match status" value="1"/>
</dbReference>
<keyword evidence="1" id="KW-0677">Repeat</keyword>
<dbReference type="Pfam" id="PF23397">
    <property type="entry name" value="DUF7104"/>
    <property type="match status" value="1"/>
</dbReference>
<evidence type="ECO:0000259" key="3">
    <source>
        <dbReference type="Pfam" id="PF24883"/>
    </source>
</evidence>
<dbReference type="InterPro" id="IPR056884">
    <property type="entry name" value="NPHP3-like_N"/>
</dbReference>
<feature type="domain" description="Nephrocystin 3-like N-terminal" evidence="3">
    <location>
        <begin position="287"/>
        <end position="460"/>
    </location>
</feature>
<dbReference type="InterPro" id="IPR031359">
    <property type="entry name" value="NACHT_N"/>
</dbReference>
<gene>
    <name evidence="4" type="ORF">SETTUDRAFT_37490</name>
</gene>
<evidence type="ECO:0000313" key="5">
    <source>
        <dbReference type="Proteomes" id="UP000016935"/>
    </source>
</evidence>
<dbReference type="STRING" id="671987.R0IZ65"/>
<reference evidence="4 5" key="2">
    <citation type="journal article" date="2013" name="PLoS Genet.">
        <title>Comparative genome structure, secondary metabolite, and effector coding capacity across Cochliobolus pathogens.</title>
        <authorList>
            <person name="Condon B.J."/>
            <person name="Leng Y."/>
            <person name="Wu D."/>
            <person name="Bushley K.E."/>
            <person name="Ohm R.A."/>
            <person name="Otillar R."/>
            <person name="Martin J."/>
            <person name="Schackwitz W."/>
            <person name="Grimwood J."/>
            <person name="MohdZainudin N."/>
            <person name="Xue C."/>
            <person name="Wang R."/>
            <person name="Manning V.A."/>
            <person name="Dhillon B."/>
            <person name="Tu Z.J."/>
            <person name="Steffenson B.J."/>
            <person name="Salamov A."/>
            <person name="Sun H."/>
            <person name="Lowry S."/>
            <person name="LaButti K."/>
            <person name="Han J."/>
            <person name="Copeland A."/>
            <person name="Lindquist E."/>
            <person name="Barry K."/>
            <person name="Schmutz J."/>
            <person name="Baker S.E."/>
            <person name="Ciuffetti L.M."/>
            <person name="Grigoriev I.V."/>
            <person name="Zhong S."/>
            <person name="Turgeon B.G."/>
        </authorList>
    </citation>
    <scope>NUCLEOTIDE SEQUENCE [LARGE SCALE GENOMIC DNA]</scope>
    <source>
        <strain evidence="5">28A</strain>
    </source>
</reference>
<dbReference type="Pfam" id="PF24883">
    <property type="entry name" value="NPHP3_N"/>
    <property type="match status" value="1"/>
</dbReference>
<evidence type="ECO:0000313" key="4">
    <source>
        <dbReference type="EMBL" id="EOA89841.1"/>
    </source>
</evidence>
<dbReference type="AlphaFoldDB" id="R0IZ65"/>
<sequence length="1167" mass="133488">MAQRVVPQTRASSLWDNAVAQLPDEHKRRIDFTSPKKIDMLKDLREMADGKRDEFMKSRWTYKRKSGETVIMRDVFEKFVRWIDMFKRIGDVAVQYDPVHAALPWAGISFILQIAVKDINQLELVIEGLTWVSELICRYTILEALYDYDTSPASKELEEAITMLYANILLYLSNTMDYLEQRTMKRLFKGVIHSRDSLESNLEDIHKAEDRVKTWRALSERQDNAEKSAKMILLLKAMNQPLRRLDQTLESVQDNLETSKRIQILQWLSTEPYMGHHNETKKVVLKGTGMWLLRDPLIKRWKDDSASSMFWLHGMAGADKSKLVSILIDHAMKGFEAGTNSRPAFFYCSRNPTTPRRSSPGAILASIARQLSSSAPGKPLLKPTVEMYKKEEAEGFPSGPPEITTTCELIIQLVGLYPQTTIFIDALDECNNETRWELIESLEKILKNACSLVKVFISSRNDQDIVMRLSGYLNLKIDSKKNSVDISRFVSSEVEQLILSKWLLRYSTSKDELKSMIIARTIQGSQGMFRWASMQLQYLCLHTLDVDVKKALGKLPPDLRTLYSEIYDMISDRPGQIQATIFRNSLHWLLCAQMKLPADMFLVSISTIPTEGNQISVSQVELLDICNNFIVHDSELDTFRFAHLSVREFLEESPTPATQKLFRELGWETDADPSKIKSIGFYTDVYWAVHCKFAGDLRKAGTLKAALRHMLLGEDSTTVTSSIYLWMLRVETYPRVVRKTLIRDLRKVPQLSDCTVNEHQPSNFPCKPGMSWEDHEKFLELLRQPPFPVAVFVIYAFGFEELGQELSVSEALTIPYTNKRGKSIVQVAAKYRSYSLVSHLIVQKEFKAVHACDMLVAADTEYREEVTRHLISRWTADQQSREEWLVTILRIGSVEIAETFLDSLRDISVTQEMANAAVANDRSSTAMMALLLRRREKAFEITELIKVALRSRGTPVTLLKLLLDQQNANIIITKEMVESAIVYGDERVEKLKLLLSQQNTKIAVTKEMVELAIAQKNQSGGLVEFLLNQWDEDIPITKEMIKGTETPGSGSSPLIKPTMSRRSKDVLLEALAITAIVRHSGKEAVKSAIDKFGAHSVITEENMDIVLEDEKRAQELLPLFLQVREDVCDWLLQRKHSHFRTERVGKSRCRIRFETSDWMYIKFGDTG</sequence>
<dbReference type="OrthoDB" id="7464126at2759"/>
<dbReference type="Pfam" id="PF17100">
    <property type="entry name" value="NACHT_N"/>
    <property type="match status" value="1"/>
</dbReference>
<name>R0IZ65_EXST2</name>
<keyword evidence="5" id="KW-1185">Reference proteome</keyword>
<dbReference type="HOGENOM" id="CLU_000288_34_7_1"/>
<dbReference type="GeneID" id="19404264"/>
<protein>
    <recommendedName>
        <fullName evidence="6">NWD NACHT-NTPase N-terminal domain-containing protein</fullName>
    </recommendedName>
</protein>
<dbReference type="InterPro" id="IPR027417">
    <property type="entry name" value="P-loop_NTPase"/>
</dbReference>
<evidence type="ECO:0008006" key="6">
    <source>
        <dbReference type="Google" id="ProtNLM"/>
    </source>
</evidence>
<accession>R0IZ65</accession>